<proteinExistence type="predicted"/>
<protein>
    <submittedName>
        <fullName evidence="2">Uncharacterized protein</fullName>
    </submittedName>
</protein>
<accession>A0A915I087</accession>
<sequence>MFDLTFFEMVRNVAISVSFYLAVKNDMDLSINVSDRLRGERAFKRQFRNHTSNSIFDIPQLYLTLLLEEERERRTTPKRRLNEAWLEAAAGFSNEKKIQNRGKLISEIEEVNRFQSVDNNLAQKSIFQIDTIVEGLKFHNNTVLKSLIGNEQGSILLPIFYMLSVGSQDCSSHHK</sequence>
<evidence type="ECO:0000313" key="1">
    <source>
        <dbReference type="Proteomes" id="UP000887565"/>
    </source>
</evidence>
<dbReference type="AlphaFoldDB" id="A0A915I087"/>
<dbReference type="WBParaSite" id="nRc.2.0.1.t07114-RA">
    <property type="protein sequence ID" value="nRc.2.0.1.t07114-RA"/>
    <property type="gene ID" value="nRc.2.0.1.g07114"/>
</dbReference>
<evidence type="ECO:0000313" key="2">
    <source>
        <dbReference type="WBParaSite" id="nRc.2.0.1.t07114-RA"/>
    </source>
</evidence>
<organism evidence="1 2">
    <name type="scientific">Romanomermis culicivorax</name>
    <name type="common">Nematode worm</name>
    <dbReference type="NCBI Taxonomy" id="13658"/>
    <lineage>
        <taxon>Eukaryota</taxon>
        <taxon>Metazoa</taxon>
        <taxon>Ecdysozoa</taxon>
        <taxon>Nematoda</taxon>
        <taxon>Enoplea</taxon>
        <taxon>Dorylaimia</taxon>
        <taxon>Mermithida</taxon>
        <taxon>Mermithoidea</taxon>
        <taxon>Mermithidae</taxon>
        <taxon>Romanomermis</taxon>
    </lineage>
</organism>
<keyword evidence="1" id="KW-1185">Reference proteome</keyword>
<name>A0A915I087_ROMCU</name>
<dbReference type="Proteomes" id="UP000887565">
    <property type="component" value="Unplaced"/>
</dbReference>
<reference evidence="2" key="1">
    <citation type="submission" date="2022-11" db="UniProtKB">
        <authorList>
            <consortium name="WormBaseParasite"/>
        </authorList>
    </citation>
    <scope>IDENTIFICATION</scope>
</reference>